<accession>X1T2N2</accession>
<evidence type="ECO:0000313" key="1">
    <source>
        <dbReference type="EMBL" id="GAI81875.1"/>
    </source>
</evidence>
<name>X1T2N2_9ZZZZ</name>
<gene>
    <name evidence="1" type="ORF">S12H4_16916</name>
</gene>
<dbReference type="AlphaFoldDB" id="X1T2N2"/>
<dbReference type="EMBL" id="BARW01008218">
    <property type="protein sequence ID" value="GAI81875.1"/>
    <property type="molecule type" value="Genomic_DNA"/>
</dbReference>
<protein>
    <submittedName>
        <fullName evidence="1">Uncharacterized protein</fullName>
    </submittedName>
</protein>
<sequence length="37" mass="4147">FIKIQATLSRTSLLSAMPTIEDMTLGYKAFLSQPIFI</sequence>
<reference evidence="1" key="1">
    <citation type="journal article" date="2014" name="Front. Microbiol.">
        <title>High frequency of phylogenetically diverse reductive dehalogenase-homologous genes in deep subseafloor sedimentary metagenomes.</title>
        <authorList>
            <person name="Kawai M."/>
            <person name="Futagami T."/>
            <person name="Toyoda A."/>
            <person name="Takaki Y."/>
            <person name="Nishi S."/>
            <person name="Hori S."/>
            <person name="Arai W."/>
            <person name="Tsubouchi T."/>
            <person name="Morono Y."/>
            <person name="Uchiyama I."/>
            <person name="Ito T."/>
            <person name="Fujiyama A."/>
            <person name="Inagaki F."/>
            <person name="Takami H."/>
        </authorList>
    </citation>
    <scope>NUCLEOTIDE SEQUENCE</scope>
    <source>
        <strain evidence="1">Expedition CK06-06</strain>
    </source>
</reference>
<feature type="non-terminal residue" evidence="1">
    <location>
        <position position="1"/>
    </location>
</feature>
<comment type="caution">
    <text evidence="1">The sequence shown here is derived from an EMBL/GenBank/DDBJ whole genome shotgun (WGS) entry which is preliminary data.</text>
</comment>
<proteinExistence type="predicted"/>
<organism evidence="1">
    <name type="scientific">marine sediment metagenome</name>
    <dbReference type="NCBI Taxonomy" id="412755"/>
    <lineage>
        <taxon>unclassified sequences</taxon>
        <taxon>metagenomes</taxon>
        <taxon>ecological metagenomes</taxon>
    </lineage>
</organism>